<dbReference type="EMBL" id="JAGRRH010000026">
    <property type="protein sequence ID" value="KAG7341616.1"/>
    <property type="molecule type" value="Genomic_DNA"/>
</dbReference>
<organism evidence="2 3">
    <name type="scientific">Nitzschia inconspicua</name>
    <dbReference type="NCBI Taxonomy" id="303405"/>
    <lineage>
        <taxon>Eukaryota</taxon>
        <taxon>Sar</taxon>
        <taxon>Stramenopiles</taxon>
        <taxon>Ochrophyta</taxon>
        <taxon>Bacillariophyta</taxon>
        <taxon>Bacillariophyceae</taxon>
        <taxon>Bacillariophycidae</taxon>
        <taxon>Bacillariales</taxon>
        <taxon>Bacillariaceae</taxon>
        <taxon>Nitzschia</taxon>
    </lineage>
</organism>
<dbReference type="AlphaFoldDB" id="A0A9K3KDX9"/>
<feature type="compositionally biased region" description="Low complexity" evidence="1">
    <location>
        <begin position="208"/>
        <end position="220"/>
    </location>
</feature>
<feature type="region of interest" description="Disordered" evidence="1">
    <location>
        <begin position="87"/>
        <end position="109"/>
    </location>
</feature>
<sequence>MNSFMNDLLRSYHSRGECSKDFVRSGGSCFVNEAKFVVHLIDDNARRHSCPAELCKSGSSDDSSKKQNNVLVNSFVAEDERKSYEDCTSSSLKLSPGPRASSPLFGEMSMSSTSTSSVSTSVFSPGSPSFSKYSSYPVSSLSPSKMSLLIPIAQSKTTSVANAVYSPPLKFLASAEGCLEDSASTNNNDLNNTGRQYEVLHEADAESSESSNSSGCSNTSLESTEMLLDEAIRVSEFSIVRPTR</sequence>
<reference evidence="2" key="2">
    <citation type="submission" date="2021-04" db="EMBL/GenBank/DDBJ databases">
        <authorList>
            <person name="Podell S."/>
        </authorList>
    </citation>
    <scope>NUCLEOTIDE SEQUENCE</scope>
    <source>
        <strain evidence="2">Hildebrandi</strain>
    </source>
</reference>
<name>A0A9K3KDX9_9STRA</name>
<comment type="caution">
    <text evidence="2">The sequence shown here is derived from an EMBL/GenBank/DDBJ whole genome shotgun (WGS) entry which is preliminary data.</text>
</comment>
<gene>
    <name evidence="2" type="ORF">IV203_023569</name>
</gene>
<keyword evidence="3" id="KW-1185">Reference proteome</keyword>
<protein>
    <submittedName>
        <fullName evidence="2">Uncharacterized protein</fullName>
    </submittedName>
</protein>
<evidence type="ECO:0000313" key="2">
    <source>
        <dbReference type="EMBL" id="KAG7341616.1"/>
    </source>
</evidence>
<reference evidence="2" key="1">
    <citation type="journal article" date="2021" name="Sci. Rep.">
        <title>Diploid genomic architecture of Nitzschia inconspicua, an elite biomass production diatom.</title>
        <authorList>
            <person name="Oliver A."/>
            <person name="Podell S."/>
            <person name="Pinowska A."/>
            <person name="Traller J.C."/>
            <person name="Smith S.R."/>
            <person name="McClure R."/>
            <person name="Beliaev A."/>
            <person name="Bohutskyi P."/>
            <person name="Hill E.A."/>
            <person name="Rabines A."/>
            <person name="Zheng H."/>
            <person name="Allen L.Z."/>
            <person name="Kuo A."/>
            <person name="Grigoriev I.V."/>
            <person name="Allen A.E."/>
            <person name="Hazlebeck D."/>
            <person name="Allen E.E."/>
        </authorList>
    </citation>
    <scope>NUCLEOTIDE SEQUENCE</scope>
    <source>
        <strain evidence="2">Hildebrandi</strain>
    </source>
</reference>
<proteinExistence type="predicted"/>
<evidence type="ECO:0000256" key="1">
    <source>
        <dbReference type="SAM" id="MobiDB-lite"/>
    </source>
</evidence>
<dbReference type="Proteomes" id="UP000693970">
    <property type="component" value="Unassembled WGS sequence"/>
</dbReference>
<evidence type="ECO:0000313" key="3">
    <source>
        <dbReference type="Proteomes" id="UP000693970"/>
    </source>
</evidence>
<accession>A0A9K3KDX9</accession>
<feature type="region of interest" description="Disordered" evidence="1">
    <location>
        <begin position="201"/>
        <end position="220"/>
    </location>
</feature>